<dbReference type="OrthoDB" id="121932at2759"/>
<dbReference type="PANTHER" id="PTHR36693:SF1">
    <property type="entry name" value="GH02722P"/>
    <property type="match status" value="1"/>
</dbReference>
<name>A0A8X6QWP3_NEPPI</name>
<keyword evidence="2" id="KW-1185">Reference proteome</keyword>
<dbReference type="AlphaFoldDB" id="A0A8X6QWP3"/>
<comment type="caution">
    <text evidence="1">The sequence shown here is derived from an EMBL/GenBank/DDBJ whole genome shotgun (WGS) entry which is preliminary data.</text>
</comment>
<dbReference type="Pfam" id="PF16065">
    <property type="entry name" value="DUF4807"/>
    <property type="match status" value="1"/>
</dbReference>
<gene>
    <name evidence="1" type="primary">AVEN_38999_1</name>
    <name evidence="1" type="ORF">NPIL_31981</name>
</gene>
<dbReference type="InterPro" id="IPR032072">
    <property type="entry name" value="DUF4807"/>
</dbReference>
<reference evidence="1" key="1">
    <citation type="submission" date="2020-08" db="EMBL/GenBank/DDBJ databases">
        <title>Multicomponent nature underlies the extraordinary mechanical properties of spider dragline silk.</title>
        <authorList>
            <person name="Kono N."/>
            <person name="Nakamura H."/>
            <person name="Mori M."/>
            <person name="Yoshida Y."/>
            <person name="Ohtoshi R."/>
            <person name="Malay A.D."/>
            <person name="Moran D.A.P."/>
            <person name="Tomita M."/>
            <person name="Numata K."/>
            <person name="Arakawa K."/>
        </authorList>
    </citation>
    <scope>NUCLEOTIDE SEQUENCE</scope>
</reference>
<evidence type="ECO:0000313" key="1">
    <source>
        <dbReference type="EMBL" id="GFU34261.1"/>
    </source>
</evidence>
<dbReference type="Proteomes" id="UP000887013">
    <property type="component" value="Unassembled WGS sequence"/>
</dbReference>
<proteinExistence type="predicted"/>
<dbReference type="PANTHER" id="PTHR36693">
    <property type="entry name" value="GH02722P"/>
    <property type="match status" value="1"/>
</dbReference>
<sequence>MSAAGATLIYSLSLTPGDRQIKDMEETEYSFVDNLNSLNFSEVLDSNSIENDTNDNICSCIVNAVNETYARKMIVKLDALMFSIITFELKKSQIFRSNVLSNFYAFSRKRFVGQRSICPTCARLLCLQYVTVYLQLPKKNIIDYKWNERIEVLVYERCELENAMAWLSTLGGAFSALGDYFTDYAEKAGLISVQQFRLALRLGDPLTICRCKIYLTMSLLQKGYYARAKKIIRELYKFSISPEGSKDFRLKNMCIAVWNRLKYEISLKAISSRSHAQLEANFTCD</sequence>
<protein>
    <submittedName>
        <fullName evidence="1">Uncharacterized protein</fullName>
    </submittedName>
</protein>
<organism evidence="1 2">
    <name type="scientific">Nephila pilipes</name>
    <name type="common">Giant wood spider</name>
    <name type="synonym">Nephila maculata</name>
    <dbReference type="NCBI Taxonomy" id="299642"/>
    <lineage>
        <taxon>Eukaryota</taxon>
        <taxon>Metazoa</taxon>
        <taxon>Ecdysozoa</taxon>
        <taxon>Arthropoda</taxon>
        <taxon>Chelicerata</taxon>
        <taxon>Arachnida</taxon>
        <taxon>Araneae</taxon>
        <taxon>Araneomorphae</taxon>
        <taxon>Entelegynae</taxon>
        <taxon>Araneoidea</taxon>
        <taxon>Nephilidae</taxon>
        <taxon>Nephila</taxon>
    </lineage>
</organism>
<evidence type="ECO:0000313" key="2">
    <source>
        <dbReference type="Proteomes" id="UP000887013"/>
    </source>
</evidence>
<accession>A0A8X6QWP3</accession>
<dbReference type="EMBL" id="BMAW01130256">
    <property type="protein sequence ID" value="GFU34261.1"/>
    <property type="molecule type" value="Genomic_DNA"/>
</dbReference>